<dbReference type="Proteomes" id="UP000276776">
    <property type="component" value="Unassembled WGS sequence"/>
</dbReference>
<keyword evidence="1" id="KW-0472">Membrane</keyword>
<feature type="transmembrane region" description="Helical" evidence="1">
    <location>
        <begin position="13"/>
        <end position="34"/>
    </location>
</feature>
<dbReference type="AlphaFoldDB" id="A0A0N5D3I2"/>
<dbReference type="Gene3D" id="1.20.5.220">
    <property type="match status" value="1"/>
</dbReference>
<evidence type="ECO:0000256" key="1">
    <source>
        <dbReference type="SAM" id="Phobius"/>
    </source>
</evidence>
<keyword evidence="1" id="KW-0812">Transmembrane</keyword>
<reference evidence="2 3" key="2">
    <citation type="submission" date="2018-11" db="EMBL/GenBank/DDBJ databases">
        <authorList>
            <consortium name="Pathogen Informatics"/>
        </authorList>
    </citation>
    <scope>NUCLEOTIDE SEQUENCE [LARGE SCALE GENOMIC DNA]</scope>
</reference>
<name>A0A0N5D3I2_THECL</name>
<evidence type="ECO:0000313" key="4">
    <source>
        <dbReference type="WBParaSite" id="TCLT_0000749401-mRNA-1"/>
    </source>
</evidence>
<evidence type="ECO:0000313" key="2">
    <source>
        <dbReference type="EMBL" id="VDN04945.1"/>
    </source>
</evidence>
<dbReference type="InterPro" id="IPR029027">
    <property type="entry name" value="Single_a-helix_sf"/>
</dbReference>
<dbReference type="SUPFAM" id="SSF81518">
    <property type="entry name" value="Subunit XI (6.4 kDa protein) of cytochrome bc1 complex (Ubiquinol-cytochrome c reductase)"/>
    <property type="match status" value="1"/>
</dbReference>
<gene>
    <name evidence="2" type="ORF">TCLT_LOCUS7483</name>
</gene>
<proteinExistence type="predicted"/>
<protein>
    <submittedName>
        <fullName evidence="4">Ubiquinol-cytochrome c reductase complex 9.5 kDa protein</fullName>
    </submittedName>
</protein>
<keyword evidence="3" id="KW-1185">Reference proteome</keyword>
<evidence type="ECO:0000313" key="3">
    <source>
        <dbReference type="Proteomes" id="UP000276776"/>
    </source>
</evidence>
<dbReference type="EMBL" id="UYYF01004512">
    <property type="protein sequence ID" value="VDN04945.1"/>
    <property type="molecule type" value="Genomic_DNA"/>
</dbReference>
<accession>A0A0N5D3I2</accession>
<reference evidence="4" key="1">
    <citation type="submission" date="2017-02" db="UniProtKB">
        <authorList>
            <consortium name="WormBaseParasite"/>
        </authorList>
    </citation>
    <scope>IDENTIFICATION</scope>
</reference>
<keyword evidence="1" id="KW-1133">Transmembrane helix</keyword>
<dbReference type="OMA" id="NWETIGR"/>
<organism evidence="4">
    <name type="scientific">Thelazia callipaeda</name>
    <name type="common">Oriental eyeworm</name>
    <name type="synonym">Parasitic nematode</name>
    <dbReference type="NCBI Taxonomy" id="103827"/>
    <lineage>
        <taxon>Eukaryota</taxon>
        <taxon>Metazoa</taxon>
        <taxon>Ecdysozoa</taxon>
        <taxon>Nematoda</taxon>
        <taxon>Chromadorea</taxon>
        <taxon>Rhabditida</taxon>
        <taxon>Spirurina</taxon>
        <taxon>Spiruromorpha</taxon>
        <taxon>Thelazioidea</taxon>
        <taxon>Thelaziidae</taxon>
        <taxon>Thelazia</taxon>
    </lineage>
</organism>
<dbReference type="WBParaSite" id="TCLT_0000749401-mRNA-1">
    <property type="protein sequence ID" value="TCLT_0000749401-mRNA-1"/>
    <property type="gene ID" value="TCLT_0000749401"/>
</dbReference>
<dbReference type="OrthoDB" id="15743at2759"/>
<sequence length="69" mass="8030">MSYDYCFFHFFRIVLRLPTYGAFGVGAVLALVYMTDWETVGRHIPIWKYHFDDPVTVKNDTTDETSSST</sequence>